<feature type="region of interest" description="Disordered" evidence="4">
    <location>
        <begin position="1"/>
        <end position="21"/>
    </location>
</feature>
<evidence type="ECO:0000259" key="5">
    <source>
        <dbReference type="Pfam" id="PF25390"/>
    </source>
</evidence>
<feature type="repeat" description="RCC1" evidence="3">
    <location>
        <begin position="364"/>
        <end position="416"/>
    </location>
</feature>
<dbReference type="InParanoid" id="C3XZS2"/>
<dbReference type="PROSITE" id="PS50012">
    <property type="entry name" value="RCC1_3"/>
    <property type="match status" value="7"/>
</dbReference>
<accession>C3XZS2</accession>
<name>C3XZS2_BRAFL</name>
<protein>
    <recommendedName>
        <fullName evidence="5">RCC1-like domain-containing protein</fullName>
    </recommendedName>
</protein>
<sequence>MTRGGQSRKDPTMLKGKKRAHHPKCCIRPKASHVDVNYNKLHPSNHVKKPLCIATWNVRTLVSNSSKLYQLASVIDDYRLDLLGVTETHMPSSGIEKLENGSLLVFSGLDSAIIMITDKQWKKLRELWTRGLMKTNPDCPRLSALVEEAVGVGLSMDQYFMKTARASTGMAQLAPQSINVMVMLAMAHDDLGVRTGLSLQDQMAMISLPMDMALFKTRKRAADSTADDVIKTKSRRAWPKASDVTEPQVQRVQPSCRTVEGVVLVLGQGDTGQLGLGQDVMERKKPGLVAIQDKVIDVCAGGMHTVVLTVKGEVWSWGCNDEGALGRDTSEIGTETVPGKVELSSKIAQLGAGDSHTIALTTDGRVWCWGTFRDNNGQFGLTSDGKVQPRPVEIPLSARVLKISSGESHVACLTEDGDLYTFGCGEQGELGRIAECFTVRGGRKGRSLLLDPAPVRMKGKMGSRKSHMKFADVFCGSHNTFAISDDKEDVYAFGMNNYYQMGLDGDAARYVPEKVESLSGKRWTQIVGGQHHTVALSADGEVYVMGRGQYGRLGLGEDMDKEVTKPTQLTELRNICGVATGSSVSFAVTKNGEPYSWGMGTNLQLAQSNDDDVWVPTKMTGRQLENRDVVLVSGGGQHTVMLARDKDNITAA</sequence>
<dbReference type="Pfam" id="PF25390">
    <property type="entry name" value="WD40_RLD"/>
    <property type="match status" value="1"/>
</dbReference>
<feature type="repeat" description="RCC1" evidence="3">
    <location>
        <begin position="592"/>
        <end position="645"/>
    </location>
</feature>
<dbReference type="EMBL" id="GG666476">
    <property type="protein sequence ID" value="EEN66470.1"/>
    <property type="molecule type" value="Genomic_DNA"/>
</dbReference>
<gene>
    <name evidence="6" type="ORF">BRAFLDRAFT_85599</name>
</gene>
<evidence type="ECO:0000256" key="4">
    <source>
        <dbReference type="SAM" id="MobiDB-lite"/>
    </source>
</evidence>
<feature type="repeat" description="RCC1" evidence="3">
    <location>
        <begin position="261"/>
        <end position="311"/>
    </location>
</feature>
<dbReference type="PANTHER" id="PTHR45982:SF1">
    <property type="entry name" value="REGULATOR OF CHROMOSOME CONDENSATION"/>
    <property type="match status" value="1"/>
</dbReference>
<evidence type="ECO:0000256" key="2">
    <source>
        <dbReference type="ARBA" id="ARBA00022737"/>
    </source>
</evidence>
<evidence type="ECO:0000256" key="3">
    <source>
        <dbReference type="PROSITE-ProRule" id="PRU00235"/>
    </source>
</evidence>
<feature type="repeat" description="RCC1" evidence="3">
    <location>
        <begin position="488"/>
        <end position="539"/>
    </location>
</feature>
<organism>
    <name type="scientific">Branchiostoma floridae</name>
    <name type="common">Florida lancelet</name>
    <name type="synonym">Amphioxus</name>
    <dbReference type="NCBI Taxonomy" id="7739"/>
    <lineage>
        <taxon>Eukaryota</taxon>
        <taxon>Metazoa</taxon>
        <taxon>Chordata</taxon>
        <taxon>Cephalochordata</taxon>
        <taxon>Leptocardii</taxon>
        <taxon>Amphioxiformes</taxon>
        <taxon>Branchiostomatidae</taxon>
        <taxon>Branchiostoma</taxon>
    </lineage>
</organism>
<dbReference type="InterPro" id="IPR058923">
    <property type="entry name" value="RCC1-like_dom"/>
</dbReference>
<proteinExistence type="predicted"/>
<keyword evidence="2" id="KW-0677">Repeat</keyword>
<dbReference type="PROSITE" id="PS00626">
    <property type="entry name" value="RCC1_2"/>
    <property type="match status" value="2"/>
</dbReference>
<dbReference type="PRINTS" id="PR00633">
    <property type="entry name" value="RCCNDNSATION"/>
</dbReference>
<dbReference type="InterPro" id="IPR000408">
    <property type="entry name" value="Reg_chr_condens"/>
</dbReference>
<evidence type="ECO:0000313" key="6">
    <source>
        <dbReference type="EMBL" id="EEN66470.1"/>
    </source>
</evidence>
<dbReference type="STRING" id="7739.C3XZS2"/>
<dbReference type="SUPFAM" id="SSF50985">
    <property type="entry name" value="RCC1/BLIP-II"/>
    <property type="match status" value="1"/>
</dbReference>
<dbReference type="InterPro" id="IPR051553">
    <property type="entry name" value="Ran_GTPase-activating"/>
</dbReference>
<reference evidence="6" key="1">
    <citation type="journal article" date="2008" name="Nature">
        <title>The amphioxus genome and the evolution of the chordate karyotype.</title>
        <authorList>
            <consortium name="US DOE Joint Genome Institute (JGI-PGF)"/>
            <person name="Putnam N.H."/>
            <person name="Butts T."/>
            <person name="Ferrier D.E.K."/>
            <person name="Furlong R.F."/>
            <person name="Hellsten U."/>
            <person name="Kawashima T."/>
            <person name="Robinson-Rechavi M."/>
            <person name="Shoguchi E."/>
            <person name="Terry A."/>
            <person name="Yu J.-K."/>
            <person name="Benito-Gutierrez E.L."/>
            <person name="Dubchak I."/>
            <person name="Garcia-Fernandez J."/>
            <person name="Gibson-Brown J.J."/>
            <person name="Grigoriev I.V."/>
            <person name="Horton A.C."/>
            <person name="de Jong P.J."/>
            <person name="Jurka J."/>
            <person name="Kapitonov V.V."/>
            <person name="Kohara Y."/>
            <person name="Kuroki Y."/>
            <person name="Lindquist E."/>
            <person name="Lucas S."/>
            <person name="Osoegawa K."/>
            <person name="Pennacchio L.A."/>
            <person name="Salamov A.A."/>
            <person name="Satou Y."/>
            <person name="Sauka-Spengler T."/>
            <person name="Schmutz J."/>
            <person name="Shin-I T."/>
            <person name="Toyoda A."/>
            <person name="Bronner-Fraser M."/>
            <person name="Fujiyama A."/>
            <person name="Holland L.Z."/>
            <person name="Holland P.W.H."/>
            <person name="Satoh N."/>
            <person name="Rokhsar D.S."/>
        </authorList>
    </citation>
    <scope>NUCLEOTIDE SEQUENCE [LARGE SCALE GENOMIC DNA]</scope>
    <source>
        <strain evidence="6">S238N-H82</strain>
        <tissue evidence="6">Testes</tissue>
    </source>
</reference>
<dbReference type="Gene3D" id="2.130.10.30">
    <property type="entry name" value="Regulator of chromosome condensation 1/beta-lactamase-inhibitor protein II"/>
    <property type="match status" value="1"/>
</dbReference>
<feature type="domain" description="RCC1-like" evidence="5">
    <location>
        <begin position="263"/>
        <end position="641"/>
    </location>
</feature>
<dbReference type="eggNOG" id="KOG1426">
    <property type="taxonomic scope" value="Eukaryota"/>
</dbReference>
<feature type="repeat" description="RCC1" evidence="3">
    <location>
        <begin position="417"/>
        <end position="486"/>
    </location>
</feature>
<dbReference type="AlphaFoldDB" id="C3XZS2"/>
<dbReference type="PANTHER" id="PTHR45982">
    <property type="entry name" value="REGULATOR OF CHROMOSOME CONDENSATION"/>
    <property type="match status" value="1"/>
</dbReference>
<feature type="repeat" description="RCC1" evidence="3">
    <location>
        <begin position="312"/>
        <end position="363"/>
    </location>
</feature>
<dbReference type="PROSITE" id="PS00625">
    <property type="entry name" value="RCC1_1"/>
    <property type="match status" value="1"/>
</dbReference>
<feature type="repeat" description="RCC1" evidence="3">
    <location>
        <begin position="540"/>
        <end position="591"/>
    </location>
</feature>
<dbReference type="InterPro" id="IPR009091">
    <property type="entry name" value="RCC1/BLIP-II"/>
</dbReference>
<evidence type="ECO:0000256" key="1">
    <source>
        <dbReference type="ARBA" id="ARBA00022658"/>
    </source>
</evidence>
<keyword evidence="1" id="KW-0344">Guanine-nucleotide releasing factor</keyword>